<accession>A0AAQ4E9U4</accession>
<dbReference type="AlphaFoldDB" id="A0AAQ4E9U4"/>
<sequence>MPVLGFEATASVTTWSNLPVVDIEFETDVPDSVGTCLGSWRCINGSIDYFQVHTFFRVSLLRREETVQYFVGTLPFRAGTRASKSLRTAAVTKA</sequence>
<reference evidence="1 2" key="1">
    <citation type="journal article" date="2023" name="Arcadia Sci">
        <title>De novo assembly of a long-read Amblyomma americanum tick genome.</title>
        <authorList>
            <person name="Chou S."/>
            <person name="Poskanzer K.E."/>
            <person name="Rollins M."/>
            <person name="Thuy-Boun P.S."/>
        </authorList>
    </citation>
    <scope>NUCLEOTIDE SEQUENCE [LARGE SCALE GENOMIC DNA]</scope>
    <source>
        <strain evidence="1">F_SG_1</strain>
        <tissue evidence="1">Salivary glands</tissue>
    </source>
</reference>
<gene>
    <name evidence="1" type="ORF">V5799_025299</name>
</gene>
<dbReference type="Proteomes" id="UP001321473">
    <property type="component" value="Unassembled WGS sequence"/>
</dbReference>
<evidence type="ECO:0000313" key="2">
    <source>
        <dbReference type="Proteomes" id="UP001321473"/>
    </source>
</evidence>
<proteinExistence type="predicted"/>
<organism evidence="1 2">
    <name type="scientific">Amblyomma americanum</name>
    <name type="common">Lone star tick</name>
    <dbReference type="NCBI Taxonomy" id="6943"/>
    <lineage>
        <taxon>Eukaryota</taxon>
        <taxon>Metazoa</taxon>
        <taxon>Ecdysozoa</taxon>
        <taxon>Arthropoda</taxon>
        <taxon>Chelicerata</taxon>
        <taxon>Arachnida</taxon>
        <taxon>Acari</taxon>
        <taxon>Parasitiformes</taxon>
        <taxon>Ixodida</taxon>
        <taxon>Ixodoidea</taxon>
        <taxon>Ixodidae</taxon>
        <taxon>Amblyomminae</taxon>
        <taxon>Amblyomma</taxon>
    </lineage>
</organism>
<dbReference type="EMBL" id="JARKHS020019711">
    <property type="protein sequence ID" value="KAK8771454.1"/>
    <property type="molecule type" value="Genomic_DNA"/>
</dbReference>
<evidence type="ECO:0000313" key="1">
    <source>
        <dbReference type="EMBL" id="KAK8771454.1"/>
    </source>
</evidence>
<keyword evidence="2" id="KW-1185">Reference proteome</keyword>
<protein>
    <submittedName>
        <fullName evidence="1">Uncharacterized protein</fullName>
    </submittedName>
</protein>
<comment type="caution">
    <text evidence="1">The sequence shown here is derived from an EMBL/GenBank/DDBJ whole genome shotgun (WGS) entry which is preliminary data.</text>
</comment>
<name>A0AAQ4E9U4_AMBAM</name>